<dbReference type="InterPro" id="IPR016897">
    <property type="entry name" value="SKP1"/>
</dbReference>
<sequence>MSFIKVITTDGVFKIDVDIATRFKTIKTLLDDLGIDPKEVDEEIPLPYISSEILSRIVEWASYHRDDPVEEEEEDIYHQKRYDLSDWDRTFLETEREAKRLIPLIIAVNFLDIDSLMGASCQYVWGLISNKKAYEVRKLLKLDPIEKREKSTQNTEASPVESNESNEENIGNSNENAIDLSTSNRPVSS</sequence>
<evidence type="ECO:0000256" key="1">
    <source>
        <dbReference type="ARBA" id="ARBA00009993"/>
    </source>
</evidence>
<dbReference type="SMART" id="SM00512">
    <property type="entry name" value="Skp1"/>
    <property type="match status" value="1"/>
</dbReference>
<dbReference type="InterPro" id="IPR001232">
    <property type="entry name" value="SKP1-like"/>
</dbReference>
<dbReference type="Pfam" id="PF03931">
    <property type="entry name" value="Skp1_POZ"/>
    <property type="match status" value="1"/>
</dbReference>
<proteinExistence type="inferred from homology"/>
<dbReference type="KEGG" id="nvi:100118143"/>
<feature type="region of interest" description="Disordered" evidence="3">
    <location>
        <begin position="147"/>
        <end position="189"/>
    </location>
</feature>
<dbReference type="Gene3D" id="3.30.710.10">
    <property type="entry name" value="Potassium Channel Kv1.1, Chain A"/>
    <property type="match status" value="1"/>
</dbReference>
<evidence type="ECO:0000256" key="2">
    <source>
        <dbReference type="ARBA" id="ARBA00022786"/>
    </source>
</evidence>
<accession>A0A7M7G402</accession>
<dbReference type="InterPro" id="IPR036296">
    <property type="entry name" value="SKP1-like_dim_sf"/>
</dbReference>
<dbReference type="OrthoDB" id="2342932at2759"/>
<dbReference type="SMR" id="A0A7M7G402"/>
<dbReference type="GeneID" id="100118143"/>
<evidence type="ECO:0000256" key="3">
    <source>
        <dbReference type="SAM" id="MobiDB-lite"/>
    </source>
</evidence>
<dbReference type="Proteomes" id="UP000002358">
    <property type="component" value="Chromosome 1"/>
</dbReference>
<protein>
    <recommendedName>
        <fullName evidence="4">SKP1 component POZ domain-containing protein</fullName>
    </recommendedName>
</protein>
<feature type="compositionally biased region" description="Low complexity" evidence="3">
    <location>
        <begin position="156"/>
        <end position="176"/>
    </location>
</feature>
<dbReference type="AlphaFoldDB" id="A0A7M7G402"/>
<organism evidence="5 6">
    <name type="scientific">Nasonia vitripennis</name>
    <name type="common">Parasitic wasp</name>
    <dbReference type="NCBI Taxonomy" id="7425"/>
    <lineage>
        <taxon>Eukaryota</taxon>
        <taxon>Metazoa</taxon>
        <taxon>Ecdysozoa</taxon>
        <taxon>Arthropoda</taxon>
        <taxon>Hexapoda</taxon>
        <taxon>Insecta</taxon>
        <taxon>Pterygota</taxon>
        <taxon>Neoptera</taxon>
        <taxon>Endopterygota</taxon>
        <taxon>Hymenoptera</taxon>
        <taxon>Apocrita</taxon>
        <taxon>Proctotrupomorpha</taxon>
        <taxon>Chalcidoidea</taxon>
        <taxon>Pteromalidae</taxon>
        <taxon>Pteromalinae</taxon>
        <taxon>Nasonia</taxon>
    </lineage>
</organism>
<feature type="domain" description="SKP1 component POZ" evidence="4">
    <location>
        <begin position="3"/>
        <end position="66"/>
    </location>
</feature>
<dbReference type="PANTHER" id="PTHR11165">
    <property type="entry name" value="SKP1"/>
    <property type="match status" value="1"/>
</dbReference>
<dbReference type="SUPFAM" id="SSF81382">
    <property type="entry name" value="Skp1 dimerisation domain-like"/>
    <property type="match status" value="1"/>
</dbReference>
<evidence type="ECO:0000313" key="6">
    <source>
        <dbReference type="Proteomes" id="UP000002358"/>
    </source>
</evidence>
<name>A0A7M7G402_NASVI</name>
<keyword evidence="2" id="KW-0833">Ubl conjugation pathway</keyword>
<dbReference type="InParanoid" id="A0A7M7G402"/>
<reference evidence="5" key="1">
    <citation type="submission" date="2021-01" db="UniProtKB">
        <authorList>
            <consortium name="EnsemblMetazoa"/>
        </authorList>
    </citation>
    <scope>IDENTIFICATION</scope>
</reference>
<dbReference type="EnsemblMetazoa" id="XM_001602138">
    <property type="protein sequence ID" value="XP_001602188"/>
    <property type="gene ID" value="LOC100118143"/>
</dbReference>
<dbReference type="InterPro" id="IPR016073">
    <property type="entry name" value="Skp1_comp_POZ"/>
</dbReference>
<keyword evidence="6" id="KW-1185">Reference proteome</keyword>
<dbReference type="RefSeq" id="XP_001602188.2">
    <property type="nucleotide sequence ID" value="XM_001602138.4"/>
</dbReference>
<evidence type="ECO:0000313" key="5">
    <source>
        <dbReference type="EnsemblMetazoa" id="XP_001602188"/>
    </source>
</evidence>
<dbReference type="GO" id="GO:0006511">
    <property type="term" value="P:ubiquitin-dependent protein catabolic process"/>
    <property type="evidence" value="ECO:0007669"/>
    <property type="project" value="InterPro"/>
</dbReference>
<evidence type="ECO:0000259" key="4">
    <source>
        <dbReference type="Pfam" id="PF03931"/>
    </source>
</evidence>
<comment type="similarity">
    <text evidence="1">Belongs to the SKP1 family.</text>
</comment>
<dbReference type="InterPro" id="IPR011333">
    <property type="entry name" value="SKP1/BTB/POZ_sf"/>
</dbReference>
<dbReference type="SUPFAM" id="SSF54695">
    <property type="entry name" value="POZ domain"/>
    <property type="match status" value="1"/>
</dbReference>
<feature type="compositionally biased region" description="Polar residues" evidence="3">
    <location>
        <begin position="179"/>
        <end position="189"/>
    </location>
</feature>